<proteinExistence type="predicted"/>
<dbReference type="EMBL" id="CP002216">
    <property type="protein sequence ID" value="ADQ03904.1"/>
    <property type="molecule type" value="Genomic_DNA"/>
</dbReference>
<sequence length="169" mass="20147">MILNADLISDYKEKRKWLGKKESYNYIFLYGNYNSLISRSDFDIHFKIFDSLKEFLEIFYYLFNGVDVCSIDIDDILNILGSRPYDLKIYSFNSIEEILKFLEHYTGQINDMFYFEKSTYNDFNISKFAEDIEKIKNTIKKKTAGNIFFPYTSVVVEENGELWKKLLVI</sequence>
<protein>
    <submittedName>
        <fullName evidence="1">Uncharacterized protein</fullName>
    </submittedName>
</protein>
<organism evidence="1 2">
    <name type="scientific">Caldicellulosiruptor owensensis (strain ATCC 700167 / DSM 13100 / OL)</name>
    <dbReference type="NCBI Taxonomy" id="632518"/>
    <lineage>
        <taxon>Bacteria</taxon>
        <taxon>Bacillati</taxon>
        <taxon>Bacillota</taxon>
        <taxon>Bacillota incertae sedis</taxon>
        <taxon>Caldicellulosiruptorales</taxon>
        <taxon>Caldicellulosiruptoraceae</taxon>
        <taxon>Caldicellulosiruptor</taxon>
    </lineage>
</organism>
<reference key="1">
    <citation type="submission" date="2010-09" db="EMBL/GenBank/DDBJ databases">
        <title>Complete sequence of Caldicellulosiruptor owensensis OL.</title>
        <authorList>
            <consortium name="US DOE Joint Genome Institute"/>
            <person name="Lucas S."/>
            <person name="Copeland A."/>
            <person name="Lapidus A."/>
            <person name="Cheng J.-F."/>
            <person name="Bruce D."/>
            <person name="Goodwin L."/>
            <person name="Pitluck S."/>
            <person name="Davenport K."/>
            <person name="Detter J.C."/>
            <person name="Han C."/>
            <person name="Tapia R."/>
            <person name="Land M."/>
            <person name="Hauser L."/>
            <person name="Chang Y.-J."/>
            <person name="Jeffries C."/>
            <person name="Kyrpides N."/>
            <person name="Ivanova N."/>
            <person name="Mikhailova N."/>
            <person name="Blumer-Schuette S.E."/>
            <person name="Kelly R.M."/>
            <person name="Woyke T."/>
        </authorList>
    </citation>
    <scope>NUCLEOTIDE SEQUENCE</scope>
    <source>
        <strain>OL</strain>
    </source>
</reference>
<evidence type="ECO:0000313" key="1">
    <source>
        <dbReference type="EMBL" id="ADQ03904.1"/>
    </source>
</evidence>
<name>E4Q368_CALOW</name>
<dbReference type="STRING" id="632518.Calow_0305"/>
<keyword evidence="2" id="KW-1185">Reference proteome</keyword>
<dbReference type="KEGG" id="cow:Calow_0305"/>
<dbReference type="HOGENOM" id="CLU_1575603_0_0_9"/>
<evidence type="ECO:0000313" key="2">
    <source>
        <dbReference type="Proteomes" id="UP000006889"/>
    </source>
</evidence>
<dbReference type="AlphaFoldDB" id="E4Q368"/>
<gene>
    <name evidence="1" type="ordered locus">Calow_0305</name>
</gene>
<reference evidence="1 2" key="2">
    <citation type="journal article" date="2011" name="J. Bacteriol.">
        <title>Complete genome sequences for the anaerobic, extremely thermophilic plant biomass-degrading bacteria Caldicellulosiruptor hydrothermalis, Caldicellulosiruptor kristjanssonii, Caldicellulosiruptor kronotskyensis, Caldicellulosiruptor owensenis, and Caldicellulosiruptor lactoaceticus.</title>
        <authorList>
            <person name="Blumer-Schuette S.E."/>
            <person name="Ozdemir I."/>
            <person name="Mistry D."/>
            <person name="Lucas S."/>
            <person name="Lapidus A."/>
            <person name="Cheng J.F."/>
            <person name="Goodwin L.A."/>
            <person name="Pitluck S."/>
            <person name="Land M.L."/>
            <person name="Hauser L.J."/>
            <person name="Woyke T."/>
            <person name="Mikhailova N."/>
            <person name="Pati A."/>
            <person name="Kyrpides N.C."/>
            <person name="Ivanova N."/>
            <person name="Detter J.C."/>
            <person name="Walston-Davenport K."/>
            <person name="Han S."/>
            <person name="Adams M.W."/>
            <person name="Kelly R.M."/>
        </authorList>
    </citation>
    <scope>NUCLEOTIDE SEQUENCE [LARGE SCALE GENOMIC DNA]</scope>
    <source>
        <strain evidence="2">ATCC 700167 / DSM 13100 / OL</strain>
    </source>
</reference>
<accession>E4Q368</accession>
<dbReference type="Proteomes" id="UP000006889">
    <property type="component" value="Chromosome"/>
</dbReference>